<dbReference type="EMBL" id="CABVQD010000010">
    <property type="protein sequence ID" value="VWB75087.1"/>
    <property type="molecule type" value="Genomic_DNA"/>
</dbReference>
<keyword evidence="2" id="KW-0564">Palmitate</keyword>
<proteinExistence type="inferred from homology"/>
<organism evidence="3 4">
    <name type="scientific">Burkholderia paludis</name>
    <dbReference type="NCBI Taxonomy" id="1506587"/>
    <lineage>
        <taxon>Bacteria</taxon>
        <taxon>Pseudomonadati</taxon>
        <taxon>Pseudomonadota</taxon>
        <taxon>Betaproteobacteria</taxon>
        <taxon>Burkholderiales</taxon>
        <taxon>Burkholderiaceae</taxon>
        <taxon>Burkholderia</taxon>
        <taxon>Burkholderia cepacia complex</taxon>
    </lineage>
</organism>
<dbReference type="InterPro" id="IPR010131">
    <property type="entry name" value="MdtP/NodT-like"/>
</dbReference>
<dbReference type="Proteomes" id="UP000494330">
    <property type="component" value="Unassembled WGS sequence"/>
</dbReference>
<keyword evidence="4" id="KW-1185">Reference proteome</keyword>
<gene>
    <name evidence="3" type="ORF">BPA30113_03411</name>
</gene>
<dbReference type="PANTHER" id="PTHR30203:SF33">
    <property type="entry name" value="BLR4455 PROTEIN"/>
    <property type="match status" value="1"/>
</dbReference>
<dbReference type="InterPro" id="IPR003423">
    <property type="entry name" value="OMP_efflux"/>
</dbReference>
<keyword evidence="2" id="KW-0472">Membrane</keyword>
<comment type="similarity">
    <text evidence="1 2">Belongs to the outer membrane factor (OMF) (TC 1.B.17) family.</text>
</comment>
<evidence type="ECO:0000313" key="3">
    <source>
        <dbReference type="EMBL" id="VWB75087.1"/>
    </source>
</evidence>
<protein>
    <submittedName>
        <fullName evidence="3">RND transporter</fullName>
    </submittedName>
</protein>
<comment type="subcellular location">
    <subcellularLocation>
        <location evidence="2">Cell membrane</location>
        <topology evidence="2">Lipid-anchor</topology>
    </subcellularLocation>
</comment>
<reference evidence="3 4" key="1">
    <citation type="submission" date="2019-09" db="EMBL/GenBank/DDBJ databases">
        <authorList>
            <person name="Depoorter E."/>
        </authorList>
    </citation>
    <scope>NUCLEOTIDE SEQUENCE [LARGE SCALE GENOMIC DNA]</scope>
    <source>
        <strain evidence="3">LMG 30113</strain>
    </source>
</reference>
<dbReference type="NCBIfam" id="TIGR01845">
    <property type="entry name" value="outer_NodT"/>
    <property type="match status" value="1"/>
</dbReference>
<dbReference type="AlphaFoldDB" id="A0A6P2LSM6"/>
<dbReference type="SUPFAM" id="SSF56954">
    <property type="entry name" value="Outer membrane efflux proteins (OEP)"/>
    <property type="match status" value="1"/>
</dbReference>
<evidence type="ECO:0000256" key="2">
    <source>
        <dbReference type="RuleBase" id="RU362097"/>
    </source>
</evidence>
<dbReference type="GO" id="GO:0015562">
    <property type="term" value="F:efflux transmembrane transporter activity"/>
    <property type="evidence" value="ECO:0007669"/>
    <property type="project" value="InterPro"/>
</dbReference>
<keyword evidence="2" id="KW-1134">Transmembrane beta strand</keyword>
<dbReference type="Pfam" id="PF02321">
    <property type="entry name" value="OEP"/>
    <property type="match status" value="2"/>
</dbReference>
<evidence type="ECO:0000256" key="1">
    <source>
        <dbReference type="ARBA" id="ARBA00007613"/>
    </source>
</evidence>
<keyword evidence="2" id="KW-0449">Lipoprotein</keyword>
<dbReference type="GO" id="GO:0005886">
    <property type="term" value="C:plasma membrane"/>
    <property type="evidence" value="ECO:0007669"/>
    <property type="project" value="UniProtKB-SubCell"/>
</dbReference>
<keyword evidence="2" id="KW-0812">Transmembrane</keyword>
<evidence type="ECO:0000313" key="4">
    <source>
        <dbReference type="Proteomes" id="UP000494330"/>
    </source>
</evidence>
<sequence>MRGNPAGRAGNTFLSSRTVPLGLRSFPAVSYHLSASGMTTASRNAARRPLRPDRKTTMPYASFPRAARPLSAAVAVATAVLLAGCAVGPDYHRPDTSIPAAFKEAPAGWKVAQPADRTDRGAWWSVYDDPQLASLMDQLNTSNQTVAQYAAAYRQARALVTEARAAYFPTVGFTGSGTRSRSAVSAAAASSGSNGGPIGTNYSLGLDASWEPDLWGKVSRTVSAQRAGEAAAAADLANARLSAQATLAQTYYQLRTADLLQKLLDDTVKSYEQSLKLTENQYAQGVAARADVIQAQTQLQSAQASAIDNGVARAQYEHAIATLVGQPASTFSLPPAPLTAVPPVTPVDVPSTLLERRPDIAGAERRAAAANEQIGVAIAAFFPTLTLSASGGFQSSVWSQLFTLPARFWTVGPQLAATLFDAGLRAAQTEAARATYDQDVATYRQTVLSAFQDVEDNLASQRILAQEVDVQRQAVDSAEHALAIVTNQYKAGTVAYLNVLTAQTTAFTAQQKLATIAGQRMVSSVGLVKALGGGWNVSEMARENGGMAAPAPVPAAGAATPAAAAPLAQK</sequence>
<name>A0A6P2LSM6_9BURK</name>
<dbReference type="PANTHER" id="PTHR30203">
    <property type="entry name" value="OUTER MEMBRANE CATION EFFLUX PROTEIN"/>
    <property type="match status" value="1"/>
</dbReference>
<dbReference type="Gene3D" id="1.20.1600.10">
    <property type="entry name" value="Outer membrane efflux proteins (OEP)"/>
    <property type="match status" value="1"/>
</dbReference>
<accession>A0A6P2LSM6</accession>
<dbReference type="Gene3D" id="2.20.200.10">
    <property type="entry name" value="Outer membrane efflux proteins (OEP)"/>
    <property type="match status" value="1"/>
</dbReference>